<feature type="compositionally biased region" description="Basic and acidic residues" evidence="1">
    <location>
        <begin position="391"/>
        <end position="400"/>
    </location>
</feature>
<name>W6ZWU9_9APIC</name>
<evidence type="ECO:0000256" key="1">
    <source>
        <dbReference type="SAM" id="MobiDB-lite"/>
    </source>
</evidence>
<protein>
    <submittedName>
        <fullName evidence="3">Uncharacterized protein</fullName>
    </submittedName>
</protein>
<accession>W6ZWU9</accession>
<dbReference type="GeneID" id="20041128"/>
<gene>
    <name evidence="3" type="ORF">C922_05854</name>
</gene>
<dbReference type="AlphaFoldDB" id="W6ZWU9"/>
<dbReference type="RefSeq" id="XP_008819647.1">
    <property type="nucleotide sequence ID" value="XM_008821425.1"/>
</dbReference>
<evidence type="ECO:0000313" key="3">
    <source>
        <dbReference type="EMBL" id="EUD62712.1"/>
    </source>
</evidence>
<dbReference type="VEuPathDB" id="PlasmoDB:C922_05854"/>
<proteinExistence type="predicted"/>
<dbReference type="EMBL" id="KI965705">
    <property type="protein sequence ID" value="EUD62712.1"/>
    <property type="molecule type" value="Genomic_DNA"/>
</dbReference>
<feature type="transmembrane region" description="Helical" evidence="2">
    <location>
        <begin position="450"/>
        <end position="472"/>
    </location>
</feature>
<keyword evidence="2" id="KW-0472">Membrane</keyword>
<evidence type="ECO:0000256" key="2">
    <source>
        <dbReference type="SAM" id="Phobius"/>
    </source>
</evidence>
<feature type="compositionally biased region" description="Basic and acidic residues" evidence="1">
    <location>
        <begin position="334"/>
        <end position="349"/>
    </location>
</feature>
<keyword evidence="2" id="KW-1133">Transmembrane helix</keyword>
<organism evidence="3 4">
    <name type="scientific">Plasmodium inui San Antonio 1</name>
    <dbReference type="NCBI Taxonomy" id="1237626"/>
    <lineage>
        <taxon>Eukaryota</taxon>
        <taxon>Sar</taxon>
        <taxon>Alveolata</taxon>
        <taxon>Apicomplexa</taxon>
        <taxon>Aconoidasida</taxon>
        <taxon>Haemosporida</taxon>
        <taxon>Plasmodiidae</taxon>
        <taxon>Plasmodium</taxon>
        <taxon>Plasmodium (Plasmodium)</taxon>
    </lineage>
</organism>
<reference evidence="3 4" key="1">
    <citation type="submission" date="2013-02" db="EMBL/GenBank/DDBJ databases">
        <title>The Genome Sequence of Plasmodium inui San Antonio 1.</title>
        <authorList>
            <consortium name="The Broad Institute Genome Sequencing Platform"/>
            <consortium name="The Broad Institute Genome Sequencing Center for Infectious Disease"/>
            <person name="Neafsey D."/>
            <person name="Cheeseman I."/>
            <person name="Volkman S."/>
            <person name="Adams J."/>
            <person name="Walker B."/>
            <person name="Young S.K."/>
            <person name="Zeng Q."/>
            <person name="Gargeya S."/>
            <person name="Fitzgerald M."/>
            <person name="Haas B."/>
            <person name="Abouelleil A."/>
            <person name="Alvarado L."/>
            <person name="Arachchi H.M."/>
            <person name="Berlin A.M."/>
            <person name="Chapman S.B."/>
            <person name="Dewar J."/>
            <person name="Goldberg J."/>
            <person name="Griggs A."/>
            <person name="Gujja S."/>
            <person name="Hansen M."/>
            <person name="Howarth C."/>
            <person name="Imamovic A."/>
            <person name="Larimer J."/>
            <person name="McCowan C."/>
            <person name="Murphy C."/>
            <person name="Neiman D."/>
            <person name="Pearson M."/>
            <person name="Priest M."/>
            <person name="Roberts A."/>
            <person name="Saif S."/>
            <person name="Shea T."/>
            <person name="Sisk P."/>
            <person name="Sykes S."/>
            <person name="Wortman J."/>
            <person name="Nusbaum C."/>
            <person name="Birren B."/>
        </authorList>
    </citation>
    <scope>NUCLEOTIDE SEQUENCE [LARGE SCALE GENOMIC DNA]</scope>
    <source>
        <strain evidence="3 4">San Antonio 1</strain>
    </source>
</reference>
<keyword evidence="2" id="KW-0812">Transmembrane</keyword>
<sequence length="499" mass="54963">MRRSSGEKYEWLGERRRISTERERCDPQNSYKYCYKIPAFRGQYNRPVAGVYQWPQQLGLQGNPMLKQGEGFDSGALTTKIGGESVIWQDVVDAVLKDAIESSKNKKNNAKEDSYVGRTETRFWKSFINQASGRPCDKSADCQPLLGFIGCIISWIWSQGSRLIKTDEQVWGGCEKLKHQMKKEQEDVVIVGDENWTRLQRSGEVCQANNNFSKCSVEFISLIVTVASSLKKLCPTCPQVGLDDLFGDKIEYGENRCFECPPNRNKYEFCVAVKECPEDEPSDGTICNCDPSQVRDHVNDGEQATTEEPGGGGATNSEPQKKKPEGTKPTSAIEEPKGGLGDSHRDPGVNRRLIRADLASQTLTGEPTLRGEGDRDPTGAGPTGENIESPPSHEEQDKLTRGALGNKNGGEGSKVNATELGNPLSGRDESNRPEMDEGQGSHPKGPQGSMVGGIIGSVGVAVMFIMSAYGVYRIYGRGNRRQNLMKNPPQRRRVAYGAR</sequence>
<feature type="region of interest" description="Disordered" evidence="1">
    <location>
        <begin position="301"/>
        <end position="450"/>
    </location>
</feature>
<keyword evidence="4" id="KW-1185">Reference proteome</keyword>
<dbReference type="Proteomes" id="UP000030640">
    <property type="component" value="Unassembled WGS sequence"/>
</dbReference>
<feature type="compositionally biased region" description="Basic and acidic residues" evidence="1">
    <location>
        <begin position="426"/>
        <end position="435"/>
    </location>
</feature>
<evidence type="ECO:0000313" key="4">
    <source>
        <dbReference type="Proteomes" id="UP000030640"/>
    </source>
</evidence>